<comment type="caution">
    <text evidence="1">The sequence shown here is derived from an EMBL/GenBank/DDBJ whole genome shotgun (WGS) entry which is preliminary data.</text>
</comment>
<name>A0A4T0NJG4_9BASI</name>
<proteinExistence type="predicted"/>
<dbReference type="AlphaFoldDB" id="A0A4T0NJG4"/>
<protein>
    <submittedName>
        <fullName evidence="1">Uncharacterized protein</fullName>
    </submittedName>
</protein>
<dbReference type="EMBL" id="SPRH01000064">
    <property type="protein sequence ID" value="TIB96428.1"/>
    <property type="molecule type" value="Genomic_DNA"/>
</dbReference>
<accession>A0A4T0NJG4</accession>
<evidence type="ECO:0000313" key="1">
    <source>
        <dbReference type="EMBL" id="TIB96428.1"/>
    </source>
</evidence>
<dbReference type="Proteomes" id="UP000307169">
    <property type="component" value="Unassembled WGS sequence"/>
</dbReference>
<sequence length="83" mass="9189">MSDCPDTCRLFSHDSHTATASNKLIHLNTGSLAQKMVSRKKLYIYNTCNGQNHIKSIFGSNLAQCAGTHNLYKPLMSFLATIN</sequence>
<gene>
    <name evidence="1" type="ORF">E3Q17_03861</name>
</gene>
<evidence type="ECO:0000313" key="2">
    <source>
        <dbReference type="Proteomes" id="UP000307169"/>
    </source>
</evidence>
<reference evidence="1 2" key="1">
    <citation type="submission" date="2019-03" db="EMBL/GenBank/DDBJ databases">
        <title>Sequencing 25 genomes of Wallemia mellicola.</title>
        <authorList>
            <person name="Gostincar C."/>
        </authorList>
    </citation>
    <scope>NUCLEOTIDE SEQUENCE [LARGE SCALE GENOMIC DNA]</scope>
    <source>
        <strain evidence="1 2">EXF-1262</strain>
    </source>
</reference>
<organism evidence="1 2">
    <name type="scientific">Wallemia mellicola</name>
    <dbReference type="NCBI Taxonomy" id="1708541"/>
    <lineage>
        <taxon>Eukaryota</taxon>
        <taxon>Fungi</taxon>
        <taxon>Dikarya</taxon>
        <taxon>Basidiomycota</taxon>
        <taxon>Wallemiomycotina</taxon>
        <taxon>Wallemiomycetes</taxon>
        <taxon>Wallemiales</taxon>
        <taxon>Wallemiaceae</taxon>
        <taxon>Wallemia</taxon>
    </lineage>
</organism>